<evidence type="ECO:0000259" key="11">
    <source>
        <dbReference type="Pfam" id="PF08544"/>
    </source>
</evidence>
<keyword evidence="4 9" id="KW-0808">Transferase</keyword>
<dbReference type="EC" id="2.7.1.148" evidence="2 9"/>
<accession>W0EYZ8</accession>
<keyword evidence="13" id="KW-1185">Reference proteome</keyword>
<dbReference type="Pfam" id="PF08544">
    <property type="entry name" value="GHMP_kinases_C"/>
    <property type="match status" value="1"/>
</dbReference>
<evidence type="ECO:0000256" key="8">
    <source>
        <dbReference type="ARBA" id="ARBA00032554"/>
    </source>
</evidence>
<reference evidence="12 13" key="1">
    <citation type="submission" date="2013-12" db="EMBL/GenBank/DDBJ databases">
        <authorList>
            <consortium name="DOE Joint Genome Institute"/>
            <person name="Eisen J."/>
            <person name="Huntemann M."/>
            <person name="Han J."/>
            <person name="Chen A."/>
            <person name="Kyrpides N."/>
            <person name="Mavromatis K."/>
            <person name="Markowitz V."/>
            <person name="Palaniappan K."/>
            <person name="Ivanova N."/>
            <person name="Schaumberg A."/>
            <person name="Pati A."/>
            <person name="Liolios K."/>
            <person name="Nordberg H.P."/>
            <person name="Cantor M.N."/>
            <person name="Hua S.X."/>
            <person name="Woyke T."/>
        </authorList>
    </citation>
    <scope>NUCLEOTIDE SEQUENCE [LARGE SCALE GENOMIC DNA]</scope>
    <source>
        <strain evidence="13">DSM 19437</strain>
    </source>
</reference>
<evidence type="ECO:0000256" key="4">
    <source>
        <dbReference type="ARBA" id="ARBA00022679"/>
    </source>
</evidence>
<dbReference type="KEGG" id="nso:NIASO_05455"/>
<dbReference type="HAMAP" id="MF_00061">
    <property type="entry name" value="IspE"/>
    <property type="match status" value="1"/>
</dbReference>
<keyword evidence="5 9" id="KW-0547">Nucleotide-binding</keyword>
<dbReference type="NCBIfam" id="TIGR00154">
    <property type="entry name" value="ispE"/>
    <property type="match status" value="1"/>
</dbReference>
<dbReference type="InterPro" id="IPR036554">
    <property type="entry name" value="GHMP_kinase_C_sf"/>
</dbReference>
<dbReference type="GO" id="GO:0016114">
    <property type="term" value="P:terpenoid biosynthetic process"/>
    <property type="evidence" value="ECO:0007669"/>
    <property type="project" value="UniProtKB-UniRule"/>
</dbReference>
<comment type="pathway">
    <text evidence="9">Isoprenoid biosynthesis; isopentenyl diphosphate biosynthesis via DXP pathway; isopentenyl diphosphate from 1-deoxy-D-xylulose 5-phosphate: step 3/6.</text>
</comment>
<dbReference type="Proteomes" id="UP000003586">
    <property type="component" value="Chromosome"/>
</dbReference>
<comment type="similarity">
    <text evidence="1 9">Belongs to the GHMP kinase family. IspE subfamily.</text>
</comment>
<dbReference type="AlphaFoldDB" id="W0EYZ8"/>
<dbReference type="PANTHER" id="PTHR43527:SF2">
    <property type="entry name" value="4-DIPHOSPHOCYTIDYL-2-C-METHYL-D-ERYTHRITOL KINASE, CHLOROPLASTIC"/>
    <property type="match status" value="1"/>
</dbReference>
<dbReference type="InterPro" id="IPR014721">
    <property type="entry name" value="Ribsml_uS5_D2-typ_fold_subgr"/>
</dbReference>
<dbReference type="GO" id="GO:0019288">
    <property type="term" value="P:isopentenyl diphosphate biosynthetic process, methylerythritol 4-phosphate pathway"/>
    <property type="evidence" value="ECO:0007669"/>
    <property type="project" value="UniProtKB-UniRule"/>
</dbReference>
<dbReference type="InterPro" id="IPR013750">
    <property type="entry name" value="GHMP_kinase_C_dom"/>
</dbReference>
<gene>
    <name evidence="9" type="primary">ispE</name>
    <name evidence="12" type="ORF">NIASO_05455</name>
</gene>
<dbReference type="OrthoDB" id="9809438at2"/>
<evidence type="ECO:0000256" key="5">
    <source>
        <dbReference type="ARBA" id="ARBA00022741"/>
    </source>
</evidence>
<dbReference type="SUPFAM" id="SSF55060">
    <property type="entry name" value="GHMP Kinase, C-terminal domain"/>
    <property type="match status" value="1"/>
</dbReference>
<feature type="domain" description="GHMP kinase C-terminal" evidence="11">
    <location>
        <begin position="209"/>
        <end position="252"/>
    </location>
</feature>
<evidence type="ECO:0000256" key="1">
    <source>
        <dbReference type="ARBA" id="ARBA00009684"/>
    </source>
</evidence>
<dbReference type="STRING" id="929713.NIASO_05455"/>
<name>W0EYZ8_9BACT</name>
<dbReference type="InterPro" id="IPR006204">
    <property type="entry name" value="GHMP_kinase_N_dom"/>
</dbReference>
<sequence length="279" mass="30664">MVFFSNCKINLGLHVTGKRPDGYHDIETIFYPLPVYDVLELIPAEVTSLHLYGHPIPGTKEHNIVWKAYALLKQQFPDLPPVAFYLLKNIPVGAGLGAGSANGTTALKALDQFFGLQLTRQQLLHAALELGSDCPFFVINQPCYATGRGEALAPLPLDLKNYYGVIVNPGIHISTPWAFRQLTPASPAVSLKEAVLTPVTEWVGLVTNDFESVVFNEYPEIKQIKETLQQCGAAFTLMTGSGSTVFGLFEKEPQLPVFPEHYFVKTVLLTSSAPPLPHF</sequence>
<organism evidence="12 13">
    <name type="scientific">Niabella soli DSM 19437</name>
    <dbReference type="NCBI Taxonomy" id="929713"/>
    <lineage>
        <taxon>Bacteria</taxon>
        <taxon>Pseudomonadati</taxon>
        <taxon>Bacteroidota</taxon>
        <taxon>Chitinophagia</taxon>
        <taxon>Chitinophagales</taxon>
        <taxon>Chitinophagaceae</taxon>
        <taxon>Niabella</taxon>
    </lineage>
</organism>
<dbReference type="HOGENOM" id="CLU_053057_1_1_10"/>
<feature type="active site" evidence="9">
    <location>
        <position position="133"/>
    </location>
</feature>
<evidence type="ECO:0000313" key="12">
    <source>
        <dbReference type="EMBL" id="AHF14778.1"/>
    </source>
</evidence>
<comment type="function">
    <text evidence="9">Catalyzes the phosphorylation of the position 2 hydroxy group of 4-diphosphocytidyl-2C-methyl-D-erythritol.</text>
</comment>
<dbReference type="eggNOG" id="COG1947">
    <property type="taxonomic scope" value="Bacteria"/>
</dbReference>
<keyword evidence="6 9" id="KW-0418">Kinase</keyword>
<dbReference type="RefSeq" id="WP_008582958.1">
    <property type="nucleotide sequence ID" value="NZ_CP007035.1"/>
</dbReference>
<evidence type="ECO:0000256" key="7">
    <source>
        <dbReference type="ARBA" id="ARBA00022840"/>
    </source>
</evidence>
<proteinExistence type="inferred from homology"/>
<dbReference type="EMBL" id="CP007035">
    <property type="protein sequence ID" value="AHF14778.1"/>
    <property type="molecule type" value="Genomic_DNA"/>
</dbReference>
<evidence type="ECO:0000256" key="3">
    <source>
        <dbReference type="ARBA" id="ARBA00017473"/>
    </source>
</evidence>
<dbReference type="PANTHER" id="PTHR43527">
    <property type="entry name" value="4-DIPHOSPHOCYTIDYL-2-C-METHYL-D-ERYTHRITOL KINASE, CHLOROPLASTIC"/>
    <property type="match status" value="1"/>
</dbReference>
<dbReference type="Gene3D" id="3.30.230.10">
    <property type="match status" value="1"/>
</dbReference>
<protein>
    <recommendedName>
        <fullName evidence="3 9">4-diphosphocytidyl-2-C-methyl-D-erythritol kinase</fullName>
        <shortName evidence="9">CMK</shortName>
        <ecNumber evidence="2 9">2.7.1.148</ecNumber>
    </recommendedName>
    <alternativeName>
        <fullName evidence="8 9">4-(cytidine-5'-diphospho)-2-C-methyl-D-erythritol kinase</fullName>
    </alternativeName>
</protein>
<evidence type="ECO:0000256" key="2">
    <source>
        <dbReference type="ARBA" id="ARBA00012052"/>
    </source>
</evidence>
<dbReference type="UniPathway" id="UPA00056">
    <property type="reaction ID" value="UER00094"/>
</dbReference>
<feature type="domain" description="GHMP kinase N-terminal" evidence="10">
    <location>
        <begin position="63"/>
        <end position="138"/>
    </location>
</feature>
<evidence type="ECO:0000256" key="6">
    <source>
        <dbReference type="ARBA" id="ARBA00022777"/>
    </source>
</evidence>
<dbReference type="InterPro" id="IPR004424">
    <property type="entry name" value="IspE"/>
</dbReference>
<dbReference type="PIRSF" id="PIRSF010376">
    <property type="entry name" value="IspE"/>
    <property type="match status" value="1"/>
</dbReference>
<dbReference type="Pfam" id="PF00288">
    <property type="entry name" value="GHMP_kinases_N"/>
    <property type="match status" value="1"/>
</dbReference>
<dbReference type="InterPro" id="IPR020568">
    <property type="entry name" value="Ribosomal_Su5_D2-typ_SF"/>
</dbReference>
<dbReference type="GO" id="GO:0050515">
    <property type="term" value="F:4-(cytidine 5'-diphospho)-2-C-methyl-D-erythritol kinase activity"/>
    <property type="evidence" value="ECO:0007669"/>
    <property type="project" value="UniProtKB-UniRule"/>
</dbReference>
<feature type="active site" evidence="9">
    <location>
        <position position="8"/>
    </location>
</feature>
<evidence type="ECO:0000256" key="9">
    <source>
        <dbReference type="HAMAP-Rule" id="MF_00061"/>
    </source>
</evidence>
<keyword evidence="9" id="KW-0414">Isoprene biosynthesis</keyword>
<comment type="caution">
    <text evidence="9">Lacks conserved residue(s) required for the propagation of feature annotation.</text>
</comment>
<dbReference type="GO" id="GO:0005524">
    <property type="term" value="F:ATP binding"/>
    <property type="evidence" value="ECO:0007669"/>
    <property type="project" value="UniProtKB-UniRule"/>
</dbReference>
<comment type="catalytic activity">
    <reaction evidence="9">
        <text>4-CDP-2-C-methyl-D-erythritol + ATP = 4-CDP-2-C-methyl-D-erythritol 2-phosphate + ADP + H(+)</text>
        <dbReference type="Rhea" id="RHEA:18437"/>
        <dbReference type="ChEBI" id="CHEBI:15378"/>
        <dbReference type="ChEBI" id="CHEBI:30616"/>
        <dbReference type="ChEBI" id="CHEBI:57823"/>
        <dbReference type="ChEBI" id="CHEBI:57919"/>
        <dbReference type="ChEBI" id="CHEBI:456216"/>
        <dbReference type="EC" id="2.7.1.148"/>
    </reaction>
</comment>
<keyword evidence="7 9" id="KW-0067">ATP-binding</keyword>
<evidence type="ECO:0000259" key="10">
    <source>
        <dbReference type="Pfam" id="PF00288"/>
    </source>
</evidence>
<dbReference type="SUPFAM" id="SSF54211">
    <property type="entry name" value="Ribosomal protein S5 domain 2-like"/>
    <property type="match status" value="1"/>
</dbReference>
<evidence type="ECO:0000313" key="13">
    <source>
        <dbReference type="Proteomes" id="UP000003586"/>
    </source>
</evidence>
<dbReference type="Gene3D" id="3.30.70.890">
    <property type="entry name" value="GHMP kinase, C-terminal domain"/>
    <property type="match status" value="1"/>
</dbReference>